<dbReference type="PANTHER" id="PTHR45786:SF66">
    <property type="entry name" value="HOOK MOTIF PROTEIN, PUTATIVE-RELATED"/>
    <property type="match status" value="1"/>
</dbReference>
<reference evidence="2" key="1">
    <citation type="journal article" date="2024" name="IScience">
        <title>Strigolactones Initiate the Formation of Haustorium-like Structures in Castilleja.</title>
        <authorList>
            <person name="Buerger M."/>
            <person name="Peterson D."/>
            <person name="Chory J."/>
        </authorList>
    </citation>
    <scope>NUCLEOTIDE SEQUENCE [LARGE SCALE GENOMIC DNA]</scope>
</reference>
<gene>
    <name evidence="1" type="ORF">CASFOL_039061</name>
</gene>
<organism evidence="1 2">
    <name type="scientific">Castilleja foliolosa</name>
    <dbReference type="NCBI Taxonomy" id="1961234"/>
    <lineage>
        <taxon>Eukaryota</taxon>
        <taxon>Viridiplantae</taxon>
        <taxon>Streptophyta</taxon>
        <taxon>Embryophyta</taxon>
        <taxon>Tracheophyta</taxon>
        <taxon>Spermatophyta</taxon>
        <taxon>Magnoliopsida</taxon>
        <taxon>eudicotyledons</taxon>
        <taxon>Gunneridae</taxon>
        <taxon>Pentapetalae</taxon>
        <taxon>asterids</taxon>
        <taxon>lamiids</taxon>
        <taxon>Lamiales</taxon>
        <taxon>Orobanchaceae</taxon>
        <taxon>Pedicularideae</taxon>
        <taxon>Castillejinae</taxon>
        <taxon>Castilleja</taxon>
    </lineage>
</organism>
<proteinExistence type="predicted"/>
<keyword evidence="2" id="KW-1185">Reference proteome</keyword>
<sequence>MHNTSTPQYPNCCLKGKVILPEIKKPPQLMLDLTNVNRVSNRINSVRSSDVESNLQEDIVEDLKTMLDENNILVQSFRMAKEKLTESVDKNVSLKLIGKRGPEVRTYNLPEVSEVAALIVGDFDEARGDRDIIIETRSGVLKRINELHPSYLG</sequence>
<protein>
    <submittedName>
        <fullName evidence="1">Uncharacterized protein</fullName>
    </submittedName>
</protein>
<evidence type="ECO:0000313" key="1">
    <source>
        <dbReference type="EMBL" id="KAL3616667.1"/>
    </source>
</evidence>
<accession>A0ABD3BIR4</accession>
<dbReference type="Proteomes" id="UP001632038">
    <property type="component" value="Unassembled WGS sequence"/>
</dbReference>
<dbReference type="EMBL" id="JAVIJP010000087">
    <property type="protein sequence ID" value="KAL3616667.1"/>
    <property type="molecule type" value="Genomic_DNA"/>
</dbReference>
<name>A0ABD3BIR4_9LAMI</name>
<evidence type="ECO:0000313" key="2">
    <source>
        <dbReference type="Proteomes" id="UP001632038"/>
    </source>
</evidence>
<dbReference type="AlphaFoldDB" id="A0ABD3BIR4"/>
<comment type="caution">
    <text evidence="1">The sequence shown here is derived from an EMBL/GenBank/DDBJ whole genome shotgun (WGS) entry which is preliminary data.</text>
</comment>
<dbReference type="PANTHER" id="PTHR45786">
    <property type="entry name" value="DNA BINDING PROTEIN-LIKE"/>
    <property type="match status" value="1"/>
</dbReference>